<evidence type="ECO:0000313" key="5">
    <source>
        <dbReference type="EMBL" id="TCP64072.1"/>
    </source>
</evidence>
<dbReference type="EMBL" id="SLXT01000012">
    <property type="protein sequence ID" value="TCP64072.1"/>
    <property type="molecule type" value="Genomic_DNA"/>
</dbReference>
<keyword evidence="3" id="KW-0378">Hydrolase</keyword>
<dbReference type="SUPFAM" id="SSF81593">
    <property type="entry name" value="Nucleotidyltransferase substrate binding subunit/domain"/>
    <property type="match status" value="1"/>
</dbReference>
<dbReference type="Gene3D" id="1.20.120.580">
    <property type="entry name" value="bsu32300-like"/>
    <property type="match status" value="1"/>
</dbReference>
<keyword evidence="6" id="KW-1185">Reference proteome</keyword>
<keyword evidence="2" id="KW-0540">Nuclease</keyword>
<keyword evidence="1" id="KW-1277">Toxin-antitoxin system</keyword>
<comment type="caution">
    <text evidence="5">The sequence shown here is derived from an EMBL/GenBank/DDBJ whole genome shotgun (WGS) entry which is preliminary data.</text>
</comment>
<proteinExistence type="inferred from homology"/>
<protein>
    <submittedName>
        <fullName evidence="5">Uncharacterized protein YutE (UPF0331/DUF86 family)</fullName>
    </submittedName>
</protein>
<evidence type="ECO:0000256" key="1">
    <source>
        <dbReference type="ARBA" id="ARBA00022649"/>
    </source>
</evidence>
<dbReference type="InterPro" id="IPR037038">
    <property type="entry name" value="HepT-like_sf"/>
</dbReference>
<gene>
    <name evidence="5" type="ORF">EDD73_11233</name>
</gene>
<dbReference type="AlphaFoldDB" id="A0A4R2RJP0"/>
<evidence type="ECO:0000256" key="3">
    <source>
        <dbReference type="ARBA" id="ARBA00022801"/>
    </source>
</evidence>
<comment type="similarity">
    <text evidence="4">Belongs to the HepT RNase toxin family.</text>
</comment>
<reference evidence="5 6" key="1">
    <citation type="submission" date="2019-03" db="EMBL/GenBank/DDBJ databases">
        <title>Genomic Encyclopedia of Type Strains, Phase IV (KMG-IV): sequencing the most valuable type-strain genomes for metagenomic binning, comparative biology and taxonomic classification.</title>
        <authorList>
            <person name="Goeker M."/>
        </authorList>
    </citation>
    <scope>NUCLEOTIDE SEQUENCE [LARGE SCALE GENOMIC DNA]</scope>
    <source>
        <strain evidence="5 6">DSM 11170</strain>
    </source>
</reference>
<dbReference type="Pfam" id="PF01934">
    <property type="entry name" value="HepT-like"/>
    <property type="match status" value="1"/>
</dbReference>
<name>A0A4R2RJP0_9FIRM</name>
<evidence type="ECO:0000256" key="4">
    <source>
        <dbReference type="ARBA" id="ARBA00024207"/>
    </source>
</evidence>
<dbReference type="GO" id="GO:0110001">
    <property type="term" value="C:toxin-antitoxin complex"/>
    <property type="evidence" value="ECO:0007669"/>
    <property type="project" value="InterPro"/>
</dbReference>
<accession>A0A4R2RJP0</accession>
<dbReference type="RefSeq" id="WP_165876395.1">
    <property type="nucleotide sequence ID" value="NZ_JAOQNU010000022.1"/>
</dbReference>
<dbReference type="InterPro" id="IPR008201">
    <property type="entry name" value="HepT-like"/>
</dbReference>
<dbReference type="PANTHER" id="PTHR33397">
    <property type="entry name" value="UPF0331 PROTEIN YUTE"/>
    <property type="match status" value="1"/>
</dbReference>
<dbReference type="GO" id="GO:0004540">
    <property type="term" value="F:RNA nuclease activity"/>
    <property type="evidence" value="ECO:0007669"/>
    <property type="project" value="InterPro"/>
</dbReference>
<sequence>MVEGDKLRTKLNYIQKNVEELEIIKHFSYQEFLEKPFCFAASLRYLQVAIEAMTDVVMHIIARERIGLPQHHGHAVELLVQKGIFSSEFGLTLRKMIRFRNRIVHIYDEVDERSIYEVIQSHLQEFHEFVDIVSREYLREV</sequence>
<dbReference type="PANTHER" id="PTHR33397:SF5">
    <property type="entry name" value="RNASE YUTE-RELATED"/>
    <property type="match status" value="1"/>
</dbReference>
<dbReference type="NCBIfam" id="NF047751">
    <property type="entry name" value="HepT_toxin"/>
    <property type="match status" value="1"/>
</dbReference>
<evidence type="ECO:0000256" key="2">
    <source>
        <dbReference type="ARBA" id="ARBA00022722"/>
    </source>
</evidence>
<dbReference type="Proteomes" id="UP000294813">
    <property type="component" value="Unassembled WGS sequence"/>
</dbReference>
<organism evidence="5 6">
    <name type="scientific">Heliophilum fasciatum</name>
    <dbReference type="NCBI Taxonomy" id="35700"/>
    <lineage>
        <taxon>Bacteria</taxon>
        <taxon>Bacillati</taxon>
        <taxon>Bacillota</taxon>
        <taxon>Clostridia</taxon>
        <taxon>Eubacteriales</taxon>
        <taxon>Heliobacteriaceae</taxon>
        <taxon>Heliophilum</taxon>
    </lineage>
</organism>
<dbReference type="InterPro" id="IPR052379">
    <property type="entry name" value="Type_VII_TA_RNase"/>
</dbReference>
<dbReference type="GO" id="GO:0016787">
    <property type="term" value="F:hydrolase activity"/>
    <property type="evidence" value="ECO:0007669"/>
    <property type="project" value="UniProtKB-KW"/>
</dbReference>
<evidence type="ECO:0000313" key="6">
    <source>
        <dbReference type="Proteomes" id="UP000294813"/>
    </source>
</evidence>